<protein>
    <submittedName>
        <fullName evidence="1">Uncharacterized protein</fullName>
    </submittedName>
</protein>
<proteinExistence type="predicted"/>
<name>A0A8S5P8Y2_9CAUD</name>
<sequence>MYILNKEPTLPCSDTVLTKVNNTERLSLHG</sequence>
<dbReference type="EMBL" id="BK015359">
    <property type="protein sequence ID" value="DAE03128.1"/>
    <property type="molecule type" value="Genomic_DNA"/>
</dbReference>
<organism evidence="1">
    <name type="scientific">Podoviridae sp. ctU7u6</name>
    <dbReference type="NCBI Taxonomy" id="2825252"/>
    <lineage>
        <taxon>Viruses</taxon>
        <taxon>Duplodnaviria</taxon>
        <taxon>Heunggongvirae</taxon>
        <taxon>Uroviricota</taxon>
        <taxon>Caudoviricetes</taxon>
    </lineage>
</organism>
<evidence type="ECO:0000313" key="1">
    <source>
        <dbReference type="EMBL" id="DAE03128.1"/>
    </source>
</evidence>
<reference evidence="1" key="1">
    <citation type="journal article" date="2021" name="Proc. Natl. Acad. Sci. U.S.A.">
        <title>A Catalog of Tens of Thousands of Viruses from Human Metagenomes Reveals Hidden Associations with Chronic Diseases.</title>
        <authorList>
            <person name="Tisza M.J."/>
            <person name="Buck C.B."/>
        </authorList>
    </citation>
    <scope>NUCLEOTIDE SEQUENCE</scope>
    <source>
        <strain evidence="1">CtU7u6</strain>
    </source>
</reference>
<accession>A0A8S5P8Y2</accession>